<keyword evidence="2 4" id="KW-0863">Zinc-finger</keyword>
<evidence type="ECO:0000256" key="3">
    <source>
        <dbReference type="ARBA" id="ARBA00022833"/>
    </source>
</evidence>
<feature type="compositionally biased region" description="Acidic residues" evidence="5">
    <location>
        <begin position="30"/>
        <end position="53"/>
    </location>
</feature>
<dbReference type="SMART" id="SM00575">
    <property type="entry name" value="ZnF_PMZ"/>
    <property type="match status" value="1"/>
</dbReference>
<evidence type="ECO:0000313" key="9">
    <source>
        <dbReference type="Proteomes" id="UP001152523"/>
    </source>
</evidence>
<dbReference type="InterPro" id="IPR006564">
    <property type="entry name" value="Znf_PMZ"/>
</dbReference>
<dbReference type="Proteomes" id="UP001152523">
    <property type="component" value="Unassembled WGS sequence"/>
</dbReference>
<gene>
    <name evidence="8" type="ORF">CEPIT_LOCUS10954</name>
</gene>
<comment type="caution">
    <text evidence="8">The sequence shown here is derived from an EMBL/GenBank/DDBJ whole genome shotgun (WGS) entry which is preliminary data.</text>
</comment>
<keyword evidence="3" id="KW-0862">Zinc</keyword>
<dbReference type="GO" id="GO:0003676">
    <property type="term" value="F:nucleic acid binding"/>
    <property type="evidence" value="ECO:0007669"/>
    <property type="project" value="InterPro"/>
</dbReference>
<feature type="domain" description="SWIM-type" evidence="7">
    <location>
        <begin position="573"/>
        <end position="611"/>
    </location>
</feature>
<feature type="domain" description="CCHC-type" evidence="6">
    <location>
        <begin position="725"/>
        <end position="742"/>
    </location>
</feature>
<organism evidence="8 9">
    <name type="scientific">Cuscuta epithymum</name>
    <dbReference type="NCBI Taxonomy" id="186058"/>
    <lineage>
        <taxon>Eukaryota</taxon>
        <taxon>Viridiplantae</taxon>
        <taxon>Streptophyta</taxon>
        <taxon>Embryophyta</taxon>
        <taxon>Tracheophyta</taxon>
        <taxon>Spermatophyta</taxon>
        <taxon>Magnoliopsida</taxon>
        <taxon>eudicotyledons</taxon>
        <taxon>Gunneridae</taxon>
        <taxon>Pentapetalae</taxon>
        <taxon>asterids</taxon>
        <taxon>lamiids</taxon>
        <taxon>Solanales</taxon>
        <taxon>Convolvulaceae</taxon>
        <taxon>Cuscuteae</taxon>
        <taxon>Cuscuta</taxon>
        <taxon>Cuscuta subgen. Cuscuta</taxon>
    </lineage>
</organism>
<dbReference type="InterPro" id="IPR018289">
    <property type="entry name" value="MULE_transposase_dom"/>
</dbReference>
<dbReference type="PANTHER" id="PTHR47718:SF15">
    <property type="entry name" value="PROTEIN FAR1-RELATED SEQUENCE 5-LIKE"/>
    <property type="match status" value="1"/>
</dbReference>
<protein>
    <recommendedName>
        <fullName evidence="10">Protein FAR1-RELATED SEQUENCE</fullName>
    </recommendedName>
</protein>
<dbReference type="EMBL" id="CAMAPF010000062">
    <property type="protein sequence ID" value="CAH9089647.1"/>
    <property type="molecule type" value="Genomic_DNA"/>
</dbReference>
<dbReference type="GO" id="GO:0008270">
    <property type="term" value="F:zinc ion binding"/>
    <property type="evidence" value="ECO:0007669"/>
    <property type="project" value="UniProtKB-KW"/>
</dbReference>
<evidence type="ECO:0008006" key="10">
    <source>
        <dbReference type="Google" id="ProtNLM"/>
    </source>
</evidence>
<reference evidence="8" key="1">
    <citation type="submission" date="2022-07" db="EMBL/GenBank/DDBJ databases">
        <authorList>
            <person name="Macas J."/>
            <person name="Novak P."/>
            <person name="Neumann P."/>
        </authorList>
    </citation>
    <scope>NUCLEOTIDE SEQUENCE</scope>
</reference>
<evidence type="ECO:0000259" key="7">
    <source>
        <dbReference type="PROSITE" id="PS50966"/>
    </source>
</evidence>
<sequence length="958" mass="109419">MACIEMEKFVCEEFGHDQDDILADEKDVISDNDDSDCEISTDDENQPGIENEDNNQLPDHHFRRIYDISSSEIRDLEFDTRHEACKFFQTYARCKGFVARKHNLARDRNNNITMQQLVCNRAGLRQKKYLEKVDRKKPHAPITRTNCEAKFRVRFDRKKSKWIVSSFVEQHNHFLTPSTYVHLFPTYRAMNDADKAQIDVLHMQGVRTCHIMGYMLAQKGGYSGIGFSKKDLYNYLDRQKRVKIQDGDARAALSYIQGKADNDPIMFCKYSTTTDGKLKHLFWADGQSIVDFQCFGDVLAFDTTYKKNKYNYPLVIFSGCNHHSQTVIFGCALVSDETFETYKWVLEAFLEAMHKKHPISVVTDGDVAMREAIKLVFPHSTHRLCAWHLNKNACENVKNSPFLDDFKKAMYSNFTPEEFEDFWQKIIVEHGVEGNTWVSKTYDNKLLWATAYLRDTFFGRIRTTSQCEAINSLIRSYVRKKNTLYEFIHNFEQLLREYRNNELIADFKSNFSEPVMTSSLKHLERQAANIYTLEMFTEVKKEIELGCALNVVGRIENGDELTLHLSRYGHPESLVKVDFDRSNSKFSCACHLYESRGIPCSHIICVLKTENIQNFPSSLICGRWTKTSKTDIISAMSSDEVDVDVMIFARFGALAASCNRLCKIAAKKTEYFDEVRDEILRLTHKLEKLDDQGSSHASFVEDIGDPTVVKTKGAPVKKKIGGKRRRCSNCNRAGHVITTCPRITCDNNGTQNDDVISLDDNQRCHGKGTFLHEDNHTNKTNCSSEMYKCDEIDGVGSKDNGGCPNFTVSGKKRSHGKKIKKCESTKSLSKVHVNERTKQLDLNTNGTFQKSGIIIDHPSSLSSERLPRTMQQYSLLSPTHLFQASCPQSYNYWMPSTNPYGAPILHPNIPLLPQMVQYQQFTEVSQVPNDSGGTSWKALLEGVIKNAAQTSDTHGHLP</sequence>
<dbReference type="PANTHER" id="PTHR47718">
    <property type="entry name" value="OS01G0519700 PROTEIN"/>
    <property type="match status" value="1"/>
</dbReference>
<keyword evidence="9" id="KW-1185">Reference proteome</keyword>
<evidence type="ECO:0000313" key="8">
    <source>
        <dbReference type="EMBL" id="CAH9089647.1"/>
    </source>
</evidence>
<evidence type="ECO:0000256" key="2">
    <source>
        <dbReference type="ARBA" id="ARBA00022771"/>
    </source>
</evidence>
<evidence type="ECO:0000256" key="5">
    <source>
        <dbReference type="SAM" id="MobiDB-lite"/>
    </source>
</evidence>
<accession>A0AAV0D4Q5</accession>
<dbReference type="PROSITE" id="PS50966">
    <property type="entry name" value="ZF_SWIM"/>
    <property type="match status" value="1"/>
</dbReference>
<dbReference type="InterPro" id="IPR007527">
    <property type="entry name" value="Znf_SWIM"/>
</dbReference>
<dbReference type="InterPro" id="IPR004330">
    <property type="entry name" value="FAR1_DNA_bnd_dom"/>
</dbReference>
<proteinExistence type="predicted"/>
<name>A0AAV0D4Q5_9ASTE</name>
<dbReference type="AlphaFoldDB" id="A0AAV0D4Q5"/>
<dbReference type="Pfam" id="PF03101">
    <property type="entry name" value="FAR1"/>
    <property type="match status" value="1"/>
</dbReference>
<dbReference type="Pfam" id="PF10551">
    <property type="entry name" value="MULE"/>
    <property type="match status" value="1"/>
</dbReference>
<evidence type="ECO:0000259" key="6">
    <source>
        <dbReference type="PROSITE" id="PS50158"/>
    </source>
</evidence>
<dbReference type="PROSITE" id="PS50158">
    <property type="entry name" value="ZF_CCHC"/>
    <property type="match status" value="1"/>
</dbReference>
<keyword evidence="1" id="KW-0479">Metal-binding</keyword>
<dbReference type="InterPro" id="IPR001878">
    <property type="entry name" value="Znf_CCHC"/>
</dbReference>
<evidence type="ECO:0000256" key="4">
    <source>
        <dbReference type="PROSITE-ProRule" id="PRU00047"/>
    </source>
</evidence>
<evidence type="ECO:0000256" key="1">
    <source>
        <dbReference type="ARBA" id="ARBA00022723"/>
    </source>
</evidence>
<feature type="region of interest" description="Disordered" evidence="5">
    <location>
        <begin position="26"/>
        <end position="57"/>
    </location>
</feature>